<sequence length="103" mass="11661">MSETTETICHWEQVQRRWKWEWASYHSHAVAFWTADREGGTTELLDDATLAPEPPDLQVDLSYGSRWEKVSGTGTNVVVAEVDLPESESPDGEGWRLVETVGR</sequence>
<accession>A0A1J5QIA1</accession>
<reference evidence="1" key="1">
    <citation type="submission" date="2016-10" db="EMBL/GenBank/DDBJ databases">
        <title>Sequence of Gallionella enrichment culture.</title>
        <authorList>
            <person name="Poehlein A."/>
            <person name="Muehling M."/>
            <person name="Daniel R."/>
        </authorList>
    </citation>
    <scope>NUCLEOTIDE SEQUENCE</scope>
</reference>
<proteinExistence type="predicted"/>
<gene>
    <name evidence="1" type="ORF">GALL_349570</name>
</gene>
<dbReference type="EMBL" id="MLJW01000720">
    <property type="protein sequence ID" value="OIQ83254.1"/>
    <property type="molecule type" value="Genomic_DNA"/>
</dbReference>
<dbReference type="AlphaFoldDB" id="A0A1J5QIA1"/>
<evidence type="ECO:0000313" key="1">
    <source>
        <dbReference type="EMBL" id="OIQ83254.1"/>
    </source>
</evidence>
<name>A0A1J5QIA1_9ZZZZ</name>
<protein>
    <submittedName>
        <fullName evidence="1">Uncharacterized protein</fullName>
    </submittedName>
</protein>
<comment type="caution">
    <text evidence="1">The sequence shown here is derived from an EMBL/GenBank/DDBJ whole genome shotgun (WGS) entry which is preliminary data.</text>
</comment>
<organism evidence="1">
    <name type="scientific">mine drainage metagenome</name>
    <dbReference type="NCBI Taxonomy" id="410659"/>
    <lineage>
        <taxon>unclassified sequences</taxon>
        <taxon>metagenomes</taxon>
        <taxon>ecological metagenomes</taxon>
    </lineage>
</organism>